<accession>A0A314KKU7</accession>
<feature type="region of interest" description="Disordered" evidence="1">
    <location>
        <begin position="180"/>
        <end position="232"/>
    </location>
</feature>
<evidence type="ECO:0000313" key="2">
    <source>
        <dbReference type="EMBL" id="OIT29802.1"/>
    </source>
</evidence>
<feature type="compositionally biased region" description="Basic and acidic residues" evidence="1">
    <location>
        <begin position="180"/>
        <end position="190"/>
    </location>
</feature>
<feature type="compositionally biased region" description="Basic and acidic residues" evidence="1">
    <location>
        <begin position="201"/>
        <end position="216"/>
    </location>
</feature>
<gene>
    <name evidence="2" type="ORF">A4A49_28928</name>
</gene>
<dbReference type="Gramene" id="OIT29802">
    <property type="protein sequence ID" value="OIT29802"/>
    <property type="gene ID" value="A4A49_28928"/>
</dbReference>
<dbReference type="Proteomes" id="UP000187609">
    <property type="component" value="Unassembled WGS sequence"/>
</dbReference>
<protein>
    <submittedName>
        <fullName evidence="2">Uncharacterized protein</fullName>
    </submittedName>
</protein>
<sequence>MRIETSEAHTDAKKTCGEEVDELEVNKVADNQENSNVLAGEQTAGSIGNIATVNPNSLRSEQEIAIGKLGDPNGIVISTNVTTVNPSLGSIYDLQFKMLQQSLGTGDQSALVMKETNGEQPQHAIVPHVSGTSEQSPMACASRTGKQMHIQLNIPLKSPIQVLHDLVTHNVTPLEIQAVGDREQSEKEGDVESIAGNFKAAARDADLSPRAGDKSGKKTGKQGHNKENPQPK</sequence>
<reference evidence="2" key="1">
    <citation type="submission" date="2016-11" db="EMBL/GenBank/DDBJ databases">
        <title>The genome of Nicotiana attenuata.</title>
        <authorList>
            <person name="Xu S."/>
            <person name="Brockmoeller T."/>
            <person name="Gaquerel E."/>
            <person name="Navarro A."/>
            <person name="Kuhl H."/>
            <person name="Gase K."/>
            <person name="Ling Z."/>
            <person name="Zhou W."/>
            <person name="Kreitzer C."/>
            <person name="Stanke M."/>
            <person name="Tang H."/>
            <person name="Lyons E."/>
            <person name="Pandey P."/>
            <person name="Pandey S.P."/>
            <person name="Timmermann B."/>
            <person name="Baldwin I.T."/>
        </authorList>
    </citation>
    <scope>NUCLEOTIDE SEQUENCE [LARGE SCALE GENOMIC DNA]</scope>
    <source>
        <strain evidence="2">UT</strain>
    </source>
</reference>
<dbReference type="AlphaFoldDB" id="A0A314KKU7"/>
<name>A0A314KKU7_NICAT</name>
<evidence type="ECO:0000256" key="1">
    <source>
        <dbReference type="SAM" id="MobiDB-lite"/>
    </source>
</evidence>
<proteinExistence type="predicted"/>
<evidence type="ECO:0000313" key="3">
    <source>
        <dbReference type="Proteomes" id="UP000187609"/>
    </source>
</evidence>
<comment type="caution">
    <text evidence="2">The sequence shown here is derived from an EMBL/GenBank/DDBJ whole genome shotgun (WGS) entry which is preliminary data.</text>
</comment>
<keyword evidence="3" id="KW-1185">Reference proteome</keyword>
<organism evidence="2 3">
    <name type="scientific">Nicotiana attenuata</name>
    <name type="common">Coyote tobacco</name>
    <dbReference type="NCBI Taxonomy" id="49451"/>
    <lineage>
        <taxon>Eukaryota</taxon>
        <taxon>Viridiplantae</taxon>
        <taxon>Streptophyta</taxon>
        <taxon>Embryophyta</taxon>
        <taxon>Tracheophyta</taxon>
        <taxon>Spermatophyta</taxon>
        <taxon>Magnoliopsida</taxon>
        <taxon>eudicotyledons</taxon>
        <taxon>Gunneridae</taxon>
        <taxon>Pentapetalae</taxon>
        <taxon>asterids</taxon>
        <taxon>lamiids</taxon>
        <taxon>Solanales</taxon>
        <taxon>Solanaceae</taxon>
        <taxon>Nicotianoideae</taxon>
        <taxon>Nicotianeae</taxon>
        <taxon>Nicotiana</taxon>
    </lineage>
</organism>
<dbReference type="EMBL" id="MJEQ01001683">
    <property type="protein sequence ID" value="OIT29802.1"/>
    <property type="molecule type" value="Genomic_DNA"/>
</dbReference>